<feature type="region of interest" description="Disordered" evidence="1">
    <location>
        <begin position="320"/>
        <end position="436"/>
    </location>
</feature>
<proteinExistence type="predicted"/>
<evidence type="ECO:0008006" key="4">
    <source>
        <dbReference type="Google" id="ProtNLM"/>
    </source>
</evidence>
<dbReference type="EMBL" id="JTLZ01000012">
    <property type="protein sequence ID" value="KHO19952.1"/>
    <property type="molecule type" value="Genomic_DNA"/>
</dbReference>
<name>A0ABR4YMK5_9MYCO</name>
<dbReference type="Proteomes" id="UP000031004">
    <property type="component" value="Unassembled WGS sequence"/>
</dbReference>
<protein>
    <recommendedName>
        <fullName evidence="4">PE-PGRS family protein</fullName>
    </recommendedName>
</protein>
<accession>A0ABR4YMK5</accession>
<organism evidence="2 3">
    <name type="scientific">Mycolicibacterium setense</name>
    <dbReference type="NCBI Taxonomy" id="431269"/>
    <lineage>
        <taxon>Bacteria</taxon>
        <taxon>Bacillati</taxon>
        <taxon>Actinomycetota</taxon>
        <taxon>Actinomycetes</taxon>
        <taxon>Mycobacteriales</taxon>
        <taxon>Mycobacteriaceae</taxon>
        <taxon>Mycolicibacterium</taxon>
    </lineage>
</organism>
<feature type="compositionally biased region" description="Low complexity" evidence="1">
    <location>
        <begin position="340"/>
        <end position="386"/>
    </location>
</feature>
<sequence>MALAGAGVIAVSPVMPTPTDIQLPALHASSAAVSLSALTNPVDAWAQTLSNAGANLQTLGEQLLASDFPILRTVVSNQIGNATVVGNALQTYADNLTATLQGLPEALQTASELISQGEISSALDGLTLSLLPAILGLLDVTNNSWSAVNTTAQNFVNVIKQVPNIVTAVALPAAFPILSVVNGLAATAEEVVKAVNAGDAEGAASALINAPATLTDAFLNGKGTILGIIPVAGLLSPSSPLGALGSGPIASLLDLPKMIAGVLDPNPMAPAPSSATATSAKLSSSAVDALTSGPSARSVTLSVPASGIAADVAEAAETVPAKGADTAEPAVAKPAEEAPAESTGTATDSSADAAAGSGSAAAEATGSPATPKASTAKKVATKSPAKQIRDNIKKAAQRITGKSDKRAGTSDSGAGAGSAHSGSGKSSHKGSGSHDG</sequence>
<feature type="compositionally biased region" description="Low complexity" evidence="1">
    <location>
        <begin position="410"/>
        <end position="425"/>
    </location>
</feature>
<evidence type="ECO:0000313" key="3">
    <source>
        <dbReference type="Proteomes" id="UP000031004"/>
    </source>
</evidence>
<evidence type="ECO:0000256" key="1">
    <source>
        <dbReference type="SAM" id="MobiDB-lite"/>
    </source>
</evidence>
<keyword evidence="3" id="KW-1185">Reference proteome</keyword>
<gene>
    <name evidence="2" type="ORF">QQ44_25345</name>
</gene>
<comment type="caution">
    <text evidence="2">The sequence shown here is derived from an EMBL/GenBank/DDBJ whole genome shotgun (WGS) entry which is preliminary data.</text>
</comment>
<reference evidence="2 3" key="1">
    <citation type="submission" date="2014-11" db="EMBL/GenBank/DDBJ databases">
        <title>Mycobacterium setense Manresensis Genome.</title>
        <authorList>
            <person name="Rech G."/>
            <person name="Sumoy L."/>
        </authorList>
    </citation>
    <scope>NUCLEOTIDE SEQUENCE [LARGE SCALE GENOMIC DNA]</scope>
    <source>
        <strain evidence="2 3">Manresensis</strain>
    </source>
</reference>
<evidence type="ECO:0000313" key="2">
    <source>
        <dbReference type="EMBL" id="KHO19952.1"/>
    </source>
</evidence>